<feature type="region of interest" description="Disordered" evidence="5">
    <location>
        <begin position="1"/>
        <end position="69"/>
    </location>
</feature>
<dbReference type="InterPro" id="IPR001313">
    <property type="entry name" value="Pumilio_RNA-bd_rpt"/>
</dbReference>
<dbReference type="InterPro" id="IPR040000">
    <property type="entry name" value="NOP9"/>
</dbReference>
<feature type="compositionally biased region" description="Polar residues" evidence="5">
    <location>
        <begin position="58"/>
        <end position="68"/>
    </location>
</feature>
<dbReference type="GO" id="GO:0003723">
    <property type="term" value="F:RNA binding"/>
    <property type="evidence" value="ECO:0007669"/>
    <property type="project" value="InterPro"/>
</dbReference>
<feature type="compositionally biased region" description="Basic residues" evidence="5">
    <location>
        <begin position="1"/>
        <end position="16"/>
    </location>
</feature>
<dbReference type="GO" id="GO:0030686">
    <property type="term" value="C:90S preribosome"/>
    <property type="evidence" value="ECO:0007669"/>
    <property type="project" value="TreeGrafter"/>
</dbReference>
<dbReference type="Gene3D" id="1.25.10.10">
    <property type="entry name" value="Leucine-rich Repeat Variant"/>
    <property type="match status" value="2"/>
</dbReference>
<dbReference type="EMBL" id="OOIP01000003">
    <property type="protein sequence ID" value="SPO35993.1"/>
    <property type="molecule type" value="Genomic_DNA"/>
</dbReference>
<protein>
    <recommendedName>
        <fullName evidence="1">Nucleolar protein 9</fullName>
    </recommendedName>
    <alternativeName>
        <fullName evidence="3 4">Pumilio domain-containing protein NOP9</fullName>
    </alternativeName>
</protein>
<evidence type="ECO:0000256" key="3">
    <source>
        <dbReference type="ARBA" id="ARBA00030932"/>
    </source>
</evidence>
<reference evidence="6 7" key="1">
    <citation type="submission" date="2018-03" db="EMBL/GenBank/DDBJ databases">
        <authorList>
            <person name="Guldener U."/>
        </authorList>
    </citation>
    <scope>NUCLEOTIDE SEQUENCE [LARGE SCALE GENOMIC DNA]</scope>
    <source>
        <strain evidence="6 7">DAOM196992</strain>
    </source>
</reference>
<evidence type="ECO:0000256" key="2">
    <source>
        <dbReference type="ARBA" id="ARBA00022737"/>
    </source>
</evidence>
<feature type="compositionally biased region" description="Basic and acidic residues" evidence="5">
    <location>
        <begin position="577"/>
        <end position="586"/>
    </location>
</feature>
<dbReference type="SMART" id="SM00025">
    <property type="entry name" value="Pumilio"/>
    <property type="match status" value="6"/>
</dbReference>
<feature type="compositionally biased region" description="Low complexity" evidence="5">
    <location>
        <begin position="24"/>
        <end position="45"/>
    </location>
</feature>
<evidence type="ECO:0000256" key="4">
    <source>
        <dbReference type="ARBA" id="ARBA00031929"/>
    </source>
</evidence>
<dbReference type="AlphaFoldDB" id="A0A5C3EUL4"/>
<feature type="compositionally biased region" description="Basic and acidic residues" evidence="5">
    <location>
        <begin position="605"/>
        <end position="620"/>
    </location>
</feature>
<feature type="compositionally biased region" description="Basic and acidic residues" evidence="5">
    <location>
        <begin position="555"/>
        <end position="568"/>
    </location>
</feature>
<feature type="region of interest" description="Disordered" evidence="5">
    <location>
        <begin position="820"/>
        <end position="840"/>
    </location>
</feature>
<dbReference type="GO" id="GO:0000056">
    <property type="term" value="P:ribosomal small subunit export from nucleus"/>
    <property type="evidence" value="ECO:0007669"/>
    <property type="project" value="TreeGrafter"/>
</dbReference>
<dbReference type="InterPro" id="IPR011989">
    <property type="entry name" value="ARM-like"/>
</dbReference>
<dbReference type="GO" id="GO:0030688">
    <property type="term" value="C:preribosome, small subunit precursor"/>
    <property type="evidence" value="ECO:0007669"/>
    <property type="project" value="TreeGrafter"/>
</dbReference>
<dbReference type="GO" id="GO:0000472">
    <property type="term" value="P:endonucleolytic cleavage to generate mature 5'-end of SSU-rRNA from (SSU-rRNA, 5.8S rRNA, LSU-rRNA)"/>
    <property type="evidence" value="ECO:0007669"/>
    <property type="project" value="TreeGrafter"/>
</dbReference>
<dbReference type="Proteomes" id="UP000323386">
    <property type="component" value="Unassembled WGS sequence"/>
</dbReference>
<proteinExistence type="predicted"/>
<feature type="compositionally biased region" description="Acidic residues" evidence="5">
    <location>
        <begin position="587"/>
        <end position="597"/>
    </location>
</feature>
<dbReference type="GO" id="GO:0000480">
    <property type="term" value="P:endonucleolytic cleavage in 5'-ETS of tricistronic rRNA transcript (SSU-rRNA, 5.8S rRNA, LSU-rRNA)"/>
    <property type="evidence" value="ECO:0007669"/>
    <property type="project" value="TreeGrafter"/>
</dbReference>
<dbReference type="SUPFAM" id="SSF48371">
    <property type="entry name" value="ARM repeat"/>
    <property type="match status" value="2"/>
</dbReference>
<accession>A0A5C3EUL4</accession>
<organism evidence="6 7">
    <name type="scientific">Pseudozyma flocculosa</name>
    <dbReference type="NCBI Taxonomy" id="84751"/>
    <lineage>
        <taxon>Eukaryota</taxon>
        <taxon>Fungi</taxon>
        <taxon>Dikarya</taxon>
        <taxon>Basidiomycota</taxon>
        <taxon>Ustilaginomycotina</taxon>
        <taxon>Ustilaginomycetes</taxon>
        <taxon>Ustilaginales</taxon>
        <taxon>Ustilaginaceae</taxon>
        <taxon>Pseudozyma</taxon>
    </lineage>
</organism>
<dbReference type="InterPro" id="IPR016024">
    <property type="entry name" value="ARM-type_fold"/>
</dbReference>
<keyword evidence="7" id="KW-1185">Reference proteome</keyword>
<sequence>MSSKPAVRKRGKKPSKRRQEEAEAASVKPAAAAPASAQPTAQPTAADEDEQPDWIRSDPSSSSRNTASDAPFGFVDAEVKAYFRQIWATLQELEEQGYRARNTYSELEQLSRPKGAGASYQDGAEDGEGEDQLALLIKAILSEVDGKELMLATDPDTSMIMEGLVQRVGQKAVRVLMDRMAGNYATLASHRFGSHVLETCLVSLQPAITAENKSEGGKGKARLAEIVSEEGVLRSSTHIFLGFCSEIEDGIQDLAKDAFGSHVLRSTLLLLTGQPIQSSAVQRSKRSAKFRQKKNGELDVDPVTRATAETKIVIPSSFLTTLRKMTAAGFAGLGAADIRSLAIDAVASPVLQLFMSLEGAELAKTGDDTAWKGSLTDTVLDDLVSASLSTKAGDAAAGTRERSDHLESCLRDSVASHAVQVAVSIAPSPAVELFYSTYISGRLGQLGAHPSARHVVIESLRRLSTAPMLDLVIDECAKVGDALVKQSALAVFQALLEGCGALQTKEAEAVRALLAAFKLVAKEGQLDERQVKDVVPVLLSGKTRKAYSKVLSGSGDRDGEKRGKGSKKDLKRKRKGGDKEKKKRDGNEDEDEDEAEAAEPASDAEVAHEDEASAEQDKAPNGDADADADAAAAVDAPLRADLVSIPGSLLLQTLARLSSPHNEVVVSSLLAQPSLVPLACDATACHVVLACLNSSTLAYAQRRKLVMAFLPHIHVIVDDKWGSRVADAVWARADGFTKEKLASTTLKHERHLLSSYYGGFFLRKLNLALFRQSKMREWRESVGTAASQGAVPLLPSLVDEAESRRGTSLVLDLNNPNRLVVQDDDDDDDDAQTRKNKKRKVEKVDRELDDILAQI</sequence>
<evidence type="ECO:0000313" key="6">
    <source>
        <dbReference type="EMBL" id="SPO35993.1"/>
    </source>
</evidence>
<gene>
    <name evidence="6" type="ORF">PSFLO_01464</name>
</gene>
<dbReference type="PANTHER" id="PTHR13102:SF0">
    <property type="entry name" value="NUCLEOLAR PROTEIN 9"/>
    <property type="match status" value="1"/>
</dbReference>
<dbReference type="Pfam" id="PF22493">
    <property type="entry name" value="PUF_NOP9"/>
    <property type="match status" value="1"/>
</dbReference>
<evidence type="ECO:0000313" key="7">
    <source>
        <dbReference type="Proteomes" id="UP000323386"/>
    </source>
</evidence>
<feature type="region of interest" description="Disordered" evidence="5">
    <location>
        <begin position="549"/>
        <end position="629"/>
    </location>
</feature>
<keyword evidence="2" id="KW-0677">Repeat</keyword>
<evidence type="ECO:0000256" key="1">
    <source>
        <dbReference type="ARBA" id="ARBA00016427"/>
    </source>
</evidence>
<dbReference type="PANTHER" id="PTHR13102">
    <property type="entry name" value="NUCLEOLAR PROTEIN 9"/>
    <property type="match status" value="1"/>
</dbReference>
<dbReference type="OrthoDB" id="392571at2759"/>
<evidence type="ECO:0000256" key="5">
    <source>
        <dbReference type="SAM" id="MobiDB-lite"/>
    </source>
</evidence>
<dbReference type="GO" id="GO:0000447">
    <property type="term" value="P:endonucleolytic cleavage in ITS1 to separate SSU-rRNA from 5.8S rRNA and LSU-rRNA from tricistronic rRNA transcript (SSU-rRNA, 5.8S rRNA, LSU-rRNA)"/>
    <property type="evidence" value="ECO:0007669"/>
    <property type="project" value="TreeGrafter"/>
</dbReference>
<name>A0A5C3EUL4_9BASI</name>
<dbReference type="GO" id="GO:0005730">
    <property type="term" value="C:nucleolus"/>
    <property type="evidence" value="ECO:0007669"/>
    <property type="project" value="TreeGrafter"/>
</dbReference>